<dbReference type="AlphaFoldDB" id="A0ABD2ZSR0"/>
<proteinExistence type="predicted"/>
<organism evidence="2 3">
    <name type="scientific">Cinchona calisaya</name>
    <dbReference type="NCBI Taxonomy" id="153742"/>
    <lineage>
        <taxon>Eukaryota</taxon>
        <taxon>Viridiplantae</taxon>
        <taxon>Streptophyta</taxon>
        <taxon>Embryophyta</taxon>
        <taxon>Tracheophyta</taxon>
        <taxon>Spermatophyta</taxon>
        <taxon>Magnoliopsida</taxon>
        <taxon>eudicotyledons</taxon>
        <taxon>Gunneridae</taxon>
        <taxon>Pentapetalae</taxon>
        <taxon>asterids</taxon>
        <taxon>lamiids</taxon>
        <taxon>Gentianales</taxon>
        <taxon>Rubiaceae</taxon>
        <taxon>Cinchonoideae</taxon>
        <taxon>Cinchoneae</taxon>
        <taxon>Cinchona</taxon>
    </lineage>
</organism>
<dbReference type="EMBL" id="JBJUIK010000007">
    <property type="protein sequence ID" value="KAL3522456.1"/>
    <property type="molecule type" value="Genomic_DNA"/>
</dbReference>
<sequence length="225" mass="25062">MANEITDSLLGINLTGKELGRSRTGHGIKSCDHSTQELLEEGIHYGIWLKENGPKMIQHSGENSNKKQSFTKPNNNNEDSEKGKNMEHLMEANNGERVIIRNTEFKGNNGRMESSLDKGEKILSLMDTDNKENELQQGAPLNLRGIANPAIVTDHKGTCLTQGKNEAARRHEEGKGKNVNMEVESMIVENLIKGWKLEEDSQEPMWGMEGNLIIKEKVLQNVGGT</sequence>
<accession>A0ABD2ZSR0</accession>
<dbReference type="Proteomes" id="UP001630127">
    <property type="component" value="Unassembled WGS sequence"/>
</dbReference>
<comment type="caution">
    <text evidence="2">The sequence shown here is derived from an EMBL/GenBank/DDBJ whole genome shotgun (WGS) entry which is preliminary data.</text>
</comment>
<feature type="region of interest" description="Disordered" evidence="1">
    <location>
        <begin position="56"/>
        <end position="82"/>
    </location>
</feature>
<evidence type="ECO:0000256" key="1">
    <source>
        <dbReference type="SAM" id="MobiDB-lite"/>
    </source>
</evidence>
<evidence type="ECO:0000313" key="2">
    <source>
        <dbReference type="EMBL" id="KAL3522456.1"/>
    </source>
</evidence>
<keyword evidence="3" id="KW-1185">Reference proteome</keyword>
<reference evidence="2 3" key="1">
    <citation type="submission" date="2024-11" db="EMBL/GenBank/DDBJ databases">
        <title>A near-complete genome assembly of Cinchona calisaya.</title>
        <authorList>
            <person name="Lian D.C."/>
            <person name="Zhao X.W."/>
            <person name="Wei L."/>
        </authorList>
    </citation>
    <scope>NUCLEOTIDE SEQUENCE [LARGE SCALE GENOMIC DNA]</scope>
    <source>
        <tissue evidence="2">Nenye</tissue>
    </source>
</reference>
<protein>
    <submittedName>
        <fullName evidence="2">Uncharacterized protein</fullName>
    </submittedName>
</protein>
<gene>
    <name evidence="2" type="ORF">ACH5RR_015290</name>
</gene>
<evidence type="ECO:0000313" key="3">
    <source>
        <dbReference type="Proteomes" id="UP001630127"/>
    </source>
</evidence>
<feature type="compositionally biased region" description="Polar residues" evidence="1">
    <location>
        <begin position="60"/>
        <end position="77"/>
    </location>
</feature>
<name>A0ABD2ZSR0_9GENT</name>